<reference evidence="2 3" key="1">
    <citation type="submission" date="2024-01" db="EMBL/GenBank/DDBJ databases">
        <title>The complete chloroplast genome sequence of Lithospermum erythrorhizon: insights into the phylogenetic relationship among Boraginaceae species and the maternal lineages of purple gromwells.</title>
        <authorList>
            <person name="Okada T."/>
            <person name="Watanabe K."/>
        </authorList>
    </citation>
    <scope>NUCLEOTIDE SEQUENCE [LARGE SCALE GENOMIC DNA]</scope>
</reference>
<keyword evidence="1" id="KW-0472">Membrane</keyword>
<sequence>MFLEPLQDTAPPYSQFETAIGVPVYTQLFISTMYQECILSSSQILQDVVHYNPAGFSWISLVLLVAIGTYNTSGRVHYMVYMMDSTAKA</sequence>
<evidence type="ECO:0000256" key="1">
    <source>
        <dbReference type="SAM" id="Phobius"/>
    </source>
</evidence>
<keyword evidence="3" id="KW-1185">Reference proteome</keyword>
<keyword evidence="1" id="KW-1133">Transmembrane helix</keyword>
<feature type="transmembrane region" description="Helical" evidence="1">
    <location>
        <begin position="55"/>
        <end position="73"/>
    </location>
</feature>
<protein>
    <submittedName>
        <fullName evidence="2">Uncharacterized protein</fullName>
    </submittedName>
</protein>
<name>A0AAV3Q0V8_LITER</name>
<organism evidence="2 3">
    <name type="scientific">Lithospermum erythrorhizon</name>
    <name type="common">Purple gromwell</name>
    <name type="synonym">Lithospermum officinale var. erythrorhizon</name>
    <dbReference type="NCBI Taxonomy" id="34254"/>
    <lineage>
        <taxon>Eukaryota</taxon>
        <taxon>Viridiplantae</taxon>
        <taxon>Streptophyta</taxon>
        <taxon>Embryophyta</taxon>
        <taxon>Tracheophyta</taxon>
        <taxon>Spermatophyta</taxon>
        <taxon>Magnoliopsida</taxon>
        <taxon>eudicotyledons</taxon>
        <taxon>Gunneridae</taxon>
        <taxon>Pentapetalae</taxon>
        <taxon>asterids</taxon>
        <taxon>lamiids</taxon>
        <taxon>Boraginales</taxon>
        <taxon>Boraginaceae</taxon>
        <taxon>Boraginoideae</taxon>
        <taxon>Lithospermeae</taxon>
        <taxon>Lithospermum</taxon>
    </lineage>
</organism>
<dbReference type="AlphaFoldDB" id="A0AAV3Q0V8"/>
<evidence type="ECO:0000313" key="3">
    <source>
        <dbReference type="Proteomes" id="UP001454036"/>
    </source>
</evidence>
<keyword evidence="1" id="KW-0812">Transmembrane</keyword>
<comment type="caution">
    <text evidence="2">The sequence shown here is derived from an EMBL/GenBank/DDBJ whole genome shotgun (WGS) entry which is preliminary data.</text>
</comment>
<evidence type="ECO:0000313" key="2">
    <source>
        <dbReference type="EMBL" id="GAA0156591.1"/>
    </source>
</evidence>
<dbReference type="Proteomes" id="UP001454036">
    <property type="component" value="Unassembled WGS sequence"/>
</dbReference>
<proteinExistence type="predicted"/>
<accession>A0AAV3Q0V8</accession>
<gene>
    <name evidence="2" type="ORF">LIER_14055</name>
</gene>
<dbReference type="EMBL" id="BAABME010002906">
    <property type="protein sequence ID" value="GAA0156591.1"/>
    <property type="molecule type" value="Genomic_DNA"/>
</dbReference>